<name>A0A9D4A9I7_9ROSI</name>
<reference evidence="1 2" key="1">
    <citation type="journal article" date="2021" name="Plant Biotechnol. J.">
        <title>Multi-omics assisted identification of the key and species-specific regulatory components of drought-tolerant mechanisms in Gossypium stocksii.</title>
        <authorList>
            <person name="Yu D."/>
            <person name="Ke L."/>
            <person name="Zhang D."/>
            <person name="Wu Y."/>
            <person name="Sun Y."/>
            <person name="Mei J."/>
            <person name="Sun J."/>
            <person name="Sun Y."/>
        </authorList>
    </citation>
    <scope>NUCLEOTIDE SEQUENCE [LARGE SCALE GENOMIC DNA]</scope>
    <source>
        <strain evidence="2">cv. E1</strain>
        <tissue evidence="1">Leaf</tissue>
    </source>
</reference>
<sequence length="81" mass="9211">MANSLIRHYKNHISVDQLRMLQLGLLVDGSVVTGTSHAYWKAICDKLLGLVPKIIFGGRIEMAWLRRKSSELDEDSTEVER</sequence>
<organism evidence="1 2">
    <name type="scientific">Gossypium stocksii</name>
    <dbReference type="NCBI Taxonomy" id="47602"/>
    <lineage>
        <taxon>Eukaryota</taxon>
        <taxon>Viridiplantae</taxon>
        <taxon>Streptophyta</taxon>
        <taxon>Embryophyta</taxon>
        <taxon>Tracheophyta</taxon>
        <taxon>Spermatophyta</taxon>
        <taxon>Magnoliopsida</taxon>
        <taxon>eudicotyledons</taxon>
        <taxon>Gunneridae</taxon>
        <taxon>Pentapetalae</taxon>
        <taxon>rosids</taxon>
        <taxon>malvids</taxon>
        <taxon>Malvales</taxon>
        <taxon>Malvaceae</taxon>
        <taxon>Malvoideae</taxon>
        <taxon>Gossypium</taxon>
    </lineage>
</organism>
<protein>
    <submittedName>
        <fullName evidence="1">Uncharacterized protein</fullName>
    </submittedName>
</protein>
<comment type="caution">
    <text evidence="1">The sequence shown here is derived from an EMBL/GenBank/DDBJ whole genome shotgun (WGS) entry which is preliminary data.</text>
</comment>
<dbReference type="AlphaFoldDB" id="A0A9D4A9I7"/>
<dbReference type="Proteomes" id="UP000828251">
    <property type="component" value="Unassembled WGS sequence"/>
</dbReference>
<dbReference type="OrthoDB" id="985629at2759"/>
<evidence type="ECO:0000313" key="2">
    <source>
        <dbReference type="Proteomes" id="UP000828251"/>
    </source>
</evidence>
<keyword evidence="2" id="KW-1185">Reference proteome</keyword>
<gene>
    <name evidence="1" type="ORF">J1N35_014605</name>
</gene>
<accession>A0A9D4A9I7</accession>
<evidence type="ECO:0000313" key="1">
    <source>
        <dbReference type="EMBL" id="KAH1097684.1"/>
    </source>
</evidence>
<dbReference type="EMBL" id="JAIQCV010000005">
    <property type="protein sequence ID" value="KAH1097684.1"/>
    <property type="molecule type" value="Genomic_DNA"/>
</dbReference>
<proteinExistence type="predicted"/>